<dbReference type="InParanoid" id="A0A4W6DUP8"/>
<reference evidence="6" key="3">
    <citation type="submission" date="2025-09" db="UniProtKB">
        <authorList>
            <consortium name="Ensembl"/>
        </authorList>
    </citation>
    <scope>IDENTIFICATION</scope>
</reference>
<keyword evidence="7" id="KW-1185">Reference proteome</keyword>
<keyword evidence="3" id="KW-0789">Thiol protease inhibitor</keyword>
<reference evidence="7" key="1">
    <citation type="submission" date="2015-09" db="EMBL/GenBank/DDBJ databases">
        <authorList>
            <person name="Sai Rama Sridatta P."/>
        </authorList>
    </citation>
    <scope>NUCLEOTIDE SEQUENCE [LARGE SCALE GENOMIC DNA]</scope>
</reference>
<dbReference type="SMART" id="SM00043">
    <property type="entry name" value="CY"/>
    <property type="match status" value="1"/>
</dbReference>
<proteinExistence type="inferred from homology"/>
<dbReference type="GO" id="GO:0031982">
    <property type="term" value="C:vesicle"/>
    <property type="evidence" value="ECO:0007669"/>
    <property type="project" value="TreeGrafter"/>
</dbReference>
<dbReference type="CDD" id="cd00042">
    <property type="entry name" value="CY"/>
    <property type="match status" value="1"/>
</dbReference>
<evidence type="ECO:0000313" key="7">
    <source>
        <dbReference type="Proteomes" id="UP000314980"/>
    </source>
</evidence>
<dbReference type="GO" id="GO:0005737">
    <property type="term" value="C:cytoplasm"/>
    <property type="evidence" value="ECO:0007669"/>
    <property type="project" value="TreeGrafter"/>
</dbReference>
<feature type="signal peptide" evidence="4">
    <location>
        <begin position="1"/>
        <end position="26"/>
    </location>
</feature>
<keyword evidence="2" id="KW-0646">Protease inhibitor</keyword>
<feature type="chain" id="PRO_5021419702" description="Cystatin domain-containing protein" evidence="4">
    <location>
        <begin position="27"/>
        <end position="136"/>
    </location>
</feature>
<keyword evidence="4" id="KW-0732">Signal</keyword>
<evidence type="ECO:0000256" key="3">
    <source>
        <dbReference type="ARBA" id="ARBA00022704"/>
    </source>
</evidence>
<evidence type="ECO:0000256" key="1">
    <source>
        <dbReference type="ARBA" id="ARBA00009403"/>
    </source>
</evidence>
<dbReference type="Pfam" id="PF00031">
    <property type="entry name" value="Cystatin"/>
    <property type="match status" value="1"/>
</dbReference>
<comment type="similarity">
    <text evidence="1">Belongs to the cystatin family.</text>
</comment>
<dbReference type="SUPFAM" id="SSF54403">
    <property type="entry name" value="Cystatin/monellin"/>
    <property type="match status" value="1"/>
</dbReference>
<dbReference type="InterPro" id="IPR000010">
    <property type="entry name" value="Cystatin_dom"/>
</dbReference>
<dbReference type="Gene3D" id="3.10.450.10">
    <property type="match status" value="1"/>
</dbReference>
<name>A0A4W6DUP8_LATCA</name>
<protein>
    <recommendedName>
        <fullName evidence="5">Cystatin domain-containing protein</fullName>
    </recommendedName>
</protein>
<evidence type="ECO:0000259" key="5">
    <source>
        <dbReference type="SMART" id="SM00043"/>
    </source>
</evidence>
<dbReference type="Ensembl" id="ENSLCAT00010029358.1">
    <property type="protein sequence ID" value="ENSLCAP00010028740.1"/>
    <property type="gene ID" value="ENSLCAG00010013470.1"/>
</dbReference>
<dbReference type="GO" id="GO:0004869">
    <property type="term" value="F:cysteine-type endopeptidase inhibitor activity"/>
    <property type="evidence" value="ECO:0007669"/>
    <property type="project" value="UniProtKB-KW"/>
</dbReference>
<dbReference type="GO" id="GO:0005615">
    <property type="term" value="C:extracellular space"/>
    <property type="evidence" value="ECO:0007669"/>
    <property type="project" value="TreeGrafter"/>
</dbReference>
<feature type="domain" description="Cystatin" evidence="5">
    <location>
        <begin position="35"/>
        <end position="132"/>
    </location>
</feature>
<reference evidence="6" key="2">
    <citation type="submission" date="2025-08" db="UniProtKB">
        <authorList>
            <consortium name="Ensembl"/>
        </authorList>
    </citation>
    <scope>IDENTIFICATION</scope>
</reference>
<sequence>MYFFLPTLRPGLKMFVLFCIFICASAGRFTTAKHVMTGQPHEIPANSTKVVTVARFAVVEFNKANTEDQFSYKIVNITSVVAGINYILDVQLGRTVCKKSDTADGEPCDFHSESKAKVPWEDSRILTRKKCHEHKC</sequence>
<evidence type="ECO:0000256" key="2">
    <source>
        <dbReference type="ARBA" id="ARBA00022690"/>
    </source>
</evidence>
<organism evidence="6 7">
    <name type="scientific">Lates calcarifer</name>
    <name type="common">Barramundi</name>
    <name type="synonym">Holocentrus calcarifer</name>
    <dbReference type="NCBI Taxonomy" id="8187"/>
    <lineage>
        <taxon>Eukaryota</taxon>
        <taxon>Metazoa</taxon>
        <taxon>Chordata</taxon>
        <taxon>Craniata</taxon>
        <taxon>Vertebrata</taxon>
        <taxon>Euteleostomi</taxon>
        <taxon>Actinopterygii</taxon>
        <taxon>Neopterygii</taxon>
        <taxon>Teleostei</taxon>
        <taxon>Neoteleostei</taxon>
        <taxon>Acanthomorphata</taxon>
        <taxon>Carangaria</taxon>
        <taxon>Carangaria incertae sedis</taxon>
        <taxon>Centropomidae</taxon>
        <taxon>Lates</taxon>
    </lineage>
</organism>
<evidence type="ECO:0000313" key="6">
    <source>
        <dbReference type="Ensembl" id="ENSLCAP00010028740.1"/>
    </source>
</evidence>
<accession>A0A4W6DUP8</accession>
<dbReference type="PANTHER" id="PTHR46186:SF2">
    <property type="entry name" value="CYSTATIN"/>
    <property type="match status" value="1"/>
</dbReference>
<dbReference type="InterPro" id="IPR046350">
    <property type="entry name" value="Cystatin_sf"/>
</dbReference>
<dbReference type="Proteomes" id="UP000314980">
    <property type="component" value="Unassembled WGS sequence"/>
</dbReference>
<dbReference type="AlphaFoldDB" id="A0A4W6DUP8"/>
<evidence type="ECO:0000256" key="4">
    <source>
        <dbReference type="SAM" id="SignalP"/>
    </source>
</evidence>
<dbReference type="GeneTree" id="ENSGT00940000173563"/>
<dbReference type="PANTHER" id="PTHR46186">
    <property type="entry name" value="CYSTATIN"/>
    <property type="match status" value="1"/>
</dbReference>